<comment type="caution">
    <text evidence="3">The sequence shown here is derived from an EMBL/GenBank/DDBJ whole genome shotgun (WGS) entry which is preliminary data.</text>
</comment>
<dbReference type="Proteomes" id="UP001281656">
    <property type="component" value="Unassembled WGS sequence"/>
</dbReference>
<keyword evidence="4" id="KW-1185">Reference proteome</keyword>
<proteinExistence type="predicted"/>
<evidence type="ECO:0000313" key="3">
    <source>
        <dbReference type="EMBL" id="MDW8800701.1"/>
    </source>
</evidence>
<keyword evidence="1" id="KW-0235">DNA replication</keyword>
<sequence>MRDPYEVLEVRKTASKDEIKKAYRELVKKYHPDQYGNNPLRDLAEDKLKELNEAYDYLMSNAPESSQYNSYGNSSQNSYNSNSYQTIEMDIRNGNLGRAEDELRKVTTRDAEWNYLMGLLSLRKGWHNEAYNYLNLACRLSPNNFKYRDEFNRLNNMNSSYREPYYNNRGKDRGLCDICATLYCLDCCCECGGGDFIDCC</sequence>
<feature type="domain" description="J" evidence="2">
    <location>
        <begin position="3"/>
        <end position="72"/>
    </location>
</feature>
<dbReference type="RefSeq" id="WP_318797246.1">
    <property type="nucleotide sequence ID" value="NZ_JARUJP010000005.1"/>
</dbReference>
<dbReference type="InterPro" id="IPR036869">
    <property type="entry name" value="J_dom_sf"/>
</dbReference>
<reference evidence="3 4" key="1">
    <citation type="submission" date="2023-04" db="EMBL/GenBank/DDBJ databases">
        <title>Clostridium tannerae sp. nov., isolated from the fecal material of an alpaca.</title>
        <authorList>
            <person name="Miller S."/>
            <person name="Hendry M."/>
            <person name="King J."/>
            <person name="Sankaranarayanan K."/>
            <person name="Lawson P.A."/>
        </authorList>
    </citation>
    <scope>NUCLEOTIDE SEQUENCE [LARGE SCALE GENOMIC DNA]</scope>
    <source>
        <strain evidence="3 4">A1-XYC3</strain>
    </source>
</reference>
<dbReference type="Gene3D" id="1.10.287.110">
    <property type="entry name" value="DnaJ domain"/>
    <property type="match status" value="1"/>
</dbReference>
<dbReference type="SUPFAM" id="SSF46565">
    <property type="entry name" value="Chaperone J-domain"/>
    <property type="match status" value="1"/>
</dbReference>
<dbReference type="CDD" id="cd06257">
    <property type="entry name" value="DnaJ"/>
    <property type="match status" value="1"/>
</dbReference>
<evidence type="ECO:0000259" key="2">
    <source>
        <dbReference type="PROSITE" id="PS50076"/>
    </source>
</evidence>
<evidence type="ECO:0000313" key="4">
    <source>
        <dbReference type="Proteomes" id="UP001281656"/>
    </source>
</evidence>
<dbReference type="InterPro" id="IPR001623">
    <property type="entry name" value="DnaJ_domain"/>
</dbReference>
<protein>
    <submittedName>
        <fullName evidence="3">DnaJ domain-containing protein</fullName>
    </submittedName>
</protein>
<organism evidence="3 4">
    <name type="scientific">Clostridium tanneri</name>
    <dbReference type="NCBI Taxonomy" id="3037988"/>
    <lineage>
        <taxon>Bacteria</taxon>
        <taxon>Bacillati</taxon>
        <taxon>Bacillota</taxon>
        <taxon>Clostridia</taxon>
        <taxon>Eubacteriales</taxon>
        <taxon>Clostridiaceae</taxon>
        <taxon>Clostridium</taxon>
    </lineage>
</organism>
<gene>
    <name evidence="3" type="ORF">P8V03_05985</name>
</gene>
<name>A0ABU4JRI2_9CLOT</name>
<dbReference type="SMART" id="SM00271">
    <property type="entry name" value="DnaJ"/>
    <property type="match status" value="1"/>
</dbReference>
<evidence type="ECO:0000256" key="1">
    <source>
        <dbReference type="ARBA" id="ARBA00022705"/>
    </source>
</evidence>
<dbReference type="PRINTS" id="PR00625">
    <property type="entry name" value="JDOMAIN"/>
</dbReference>
<dbReference type="PANTHER" id="PTHR24074">
    <property type="entry name" value="CO-CHAPERONE PROTEIN DJLA"/>
    <property type="match status" value="1"/>
</dbReference>
<dbReference type="EMBL" id="JARUJP010000005">
    <property type="protein sequence ID" value="MDW8800701.1"/>
    <property type="molecule type" value="Genomic_DNA"/>
</dbReference>
<accession>A0ABU4JRI2</accession>
<dbReference type="Pfam" id="PF00226">
    <property type="entry name" value="DnaJ"/>
    <property type="match status" value="1"/>
</dbReference>
<dbReference type="InterPro" id="IPR050817">
    <property type="entry name" value="DjlA_DnaK_co-chaperone"/>
</dbReference>
<dbReference type="PROSITE" id="PS50076">
    <property type="entry name" value="DNAJ_2"/>
    <property type="match status" value="1"/>
</dbReference>